<dbReference type="Gene3D" id="3.30.70.270">
    <property type="match status" value="1"/>
</dbReference>
<dbReference type="CDD" id="cd01948">
    <property type="entry name" value="EAL"/>
    <property type="match status" value="1"/>
</dbReference>
<dbReference type="InterPro" id="IPR029787">
    <property type="entry name" value="Nucleotide_cyclase"/>
</dbReference>
<dbReference type="InterPro" id="IPR013702">
    <property type="entry name" value="FIST_domain_N"/>
</dbReference>
<dbReference type="PANTHER" id="PTHR33121">
    <property type="entry name" value="CYCLIC DI-GMP PHOSPHODIESTERASE PDEF"/>
    <property type="match status" value="1"/>
</dbReference>
<dbReference type="PANTHER" id="PTHR33121:SF79">
    <property type="entry name" value="CYCLIC DI-GMP PHOSPHODIESTERASE PDED-RELATED"/>
    <property type="match status" value="1"/>
</dbReference>
<dbReference type="Proteomes" id="UP001379949">
    <property type="component" value="Unassembled WGS sequence"/>
</dbReference>
<dbReference type="Pfam" id="PF00990">
    <property type="entry name" value="GGDEF"/>
    <property type="match status" value="1"/>
</dbReference>
<gene>
    <name evidence="3" type="ORF">V6242_02685</name>
</gene>
<protein>
    <submittedName>
        <fullName evidence="3">EAL domain-containing protein</fullName>
    </submittedName>
</protein>
<dbReference type="SMART" id="SM00897">
    <property type="entry name" value="FIST"/>
    <property type="match status" value="1"/>
</dbReference>
<dbReference type="SUPFAM" id="SSF55073">
    <property type="entry name" value="Nucleotide cyclase"/>
    <property type="match status" value="1"/>
</dbReference>
<feature type="domain" description="GGDEF" evidence="2">
    <location>
        <begin position="438"/>
        <end position="582"/>
    </location>
</feature>
<dbReference type="PROSITE" id="PS50887">
    <property type="entry name" value="GGDEF"/>
    <property type="match status" value="1"/>
</dbReference>
<evidence type="ECO:0000313" key="4">
    <source>
        <dbReference type="Proteomes" id="UP001379949"/>
    </source>
</evidence>
<dbReference type="InterPro" id="IPR050706">
    <property type="entry name" value="Cyclic-di-GMP_PDE-like"/>
</dbReference>
<dbReference type="SMART" id="SM00267">
    <property type="entry name" value="GGDEF"/>
    <property type="match status" value="1"/>
</dbReference>
<evidence type="ECO:0000313" key="3">
    <source>
        <dbReference type="EMBL" id="MEL0612037.1"/>
    </source>
</evidence>
<dbReference type="InterPro" id="IPR019494">
    <property type="entry name" value="FIST_C"/>
</dbReference>
<accession>A0ABU9G0N8</accession>
<sequence>MYSNSFYYTSLASFISQIKDQEIPDLIQIYGTTPVKEMATWASSLTRLFPTACRIGMACDRHIYNGEIKSTGMTIIFSYFDNTQLIHNSAPFSQQAQQVGQALFDPLITTLGSQQAASYIVLTDNRDFLSNQFFSYPNEHDCLISGGRAGLSDATQSWVLYQDNVLQNHALAVGFVNPNLLVHRDIFVDSIRIGQRMLVTSSEGNILKCLDHLPAQQVYQRYLTNGERLQLPIAAQFALQTVDDSLEINAIPMQLEADGALTMSEPLAEGAQVQFLYINPSHSIYSATLKTQELETLQPESVFIFKCISRNDVNSESPTENLALIGSSQTLNGPYCYGEFYSSQFGTHNRQHALTYLAFSESAVSEPNTQQTLTLPANDNPIFPILNLINNTLLDIEQERKALSLLKNNGTDNNWLYDFQTGLLNRFALLNRLQKHDDILHLAVIRVRNFRLINEQYGYSVADDLLAQLAHHIKHQLTLDGTELGFVCYRLSANEIAVSIETKIIPKRTLQVFHKLIEKIEDRAFFTTDSAKNLLTLTLSVGLASTKDHNGHTLCQHQHLLIKASEARRFAQTSNLPLSWNGDIQHQSGSGENLEWIQSIRKALENDQVFAYFQPCFDSQTTQQVGAEALLRVQINGEIIGPFAFLNLIKQTQLYPRITRLMLAQCERLLKQYSDIKVALNLSILDFKHQATLDTLKSFFQRNQVAGRLTLEITESESIQDYEWINPILAEFRQAGALLAIDDFGAGYSNLEKLISLDPDILKLDGSIIKNIDHDEKMQKLVLSINKLAHSLGIKTQAEFVHSQAVHDYLVDIGVDYLQGYHLSKPLSEAQWIKTFE</sequence>
<dbReference type="InterPro" id="IPR035919">
    <property type="entry name" value="EAL_sf"/>
</dbReference>
<keyword evidence="4" id="KW-1185">Reference proteome</keyword>
<dbReference type="SMART" id="SM00052">
    <property type="entry name" value="EAL"/>
    <property type="match status" value="1"/>
</dbReference>
<dbReference type="Pfam" id="PF08495">
    <property type="entry name" value="FIST"/>
    <property type="match status" value="1"/>
</dbReference>
<dbReference type="SUPFAM" id="SSF141868">
    <property type="entry name" value="EAL domain-like"/>
    <property type="match status" value="1"/>
</dbReference>
<dbReference type="RefSeq" id="WP_341566218.1">
    <property type="nucleotide sequence ID" value="NZ_JBAKAR010000001.1"/>
</dbReference>
<dbReference type="SMART" id="SM01204">
    <property type="entry name" value="FIST_C"/>
    <property type="match status" value="1"/>
</dbReference>
<dbReference type="PROSITE" id="PS50883">
    <property type="entry name" value="EAL"/>
    <property type="match status" value="1"/>
</dbReference>
<proteinExistence type="predicted"/>
<dbReference type="InterPro" id="IPR001633">
    <property type="entry name" value="EAL_dom"/>
</dbReference>
<reference evidence="3 4" key="1">
    <citation type="submission" date="2024-02" db="EMBL/GenBank/DDBJ databases">
        <title>Bacteria isolated from the canopy kelp, Nereocystis luetkeana.</title>
        <authorList>
            <person name="Pfister C.A."/>
            <person name="Younker I.T."/>
            <person name="Light S.H."/>
        </authorList>
    </citation>
    <scope>NUCLEOTIDE SEQUENCE [LARGE SCALE GENOMIC DNA]</scope>
    <source>
        <strain evidence="3 4">TI.4.07</strain>
    </source>
</reference>
<dbReference type="InterPro" id="IPR000160">
    <property type="entry name" value="GGDEF_dom"/>
</dbReference>
<evidence type="ECO:0000259" key="1">
    <source>
        <dbReference type="PROSITE" id="PS50883"/>
    </source>
</evidence>
<dbReference type="Gene3D" id="3.20.20.450">
    <property type="entry name" value="EAL domain"/>
    <property type="match status" value="1"/>
</dbReference>
<name>A0ABU9G0N8_9GAMM</name>
<comment type="caution">
    <text evidence="3">The sequence shown here is derived from an EMBL/GenBank/DDBJ whole genome shotgun (WGS) entry which is preliminary data.</text>
</comment>
<dbReference type="EMBL" id="JBAKAR010000001">
    <property type="protein sequence ID" value="MEL0612037.1"/>
    <property type="molecule type" value="Genomic_DNA"/>
</dbReference>
<dbReference type="InterPro" id="IPR043128">
    <property type="entry name" value="Rev_trsase/Diguanyl_cyclase"/>
</dbReference>
<evidence type="ECO:0000259" key="2">
    <source>
        <dbReference type="PROSITE" id="PS50887"/>
    </source>
</evidence>
<dbReference type="Pfam" id="PF10442">
    <property type="entry name" value="FIST_C"/>
    <property type="match status" value="1"/>
</dbReference>
<organism evidence="3 4">
    <name type="scientific">Marinomonas arenicola</name>
    <dbReference type="NCBI Taxonomy" id="569601"/>
    <lineage>
        <taxon>Bacteria</taxon>
        <taxon>Pseudomonadati</taxon>
        <taxon>Pseudomonadota</taxon>
        <taxon>Gammaproteobacteria</taxon>
        <taxon>Oceanospirillales</taxon>
        <taxon>Oceanospirillaceae</taxon>
        <taxon>Marinomonas</taxon>
    </lineage>
</organism>
<feature type="domain" description="EAL" evidence="1">
    <location>
        <begin position="593"/>
        <end position="837"/>
    </location>
</feature>
<dbReference type="Pfam" id="PF00563">
    <property type="entry name" value="EAL"/>
    <property type="match status" value="1"/>
</dbReference>